<evidence type="ECO:0000313" key="3">
    <source>
        <dbReference type="EMBL" id="UYV70231.1"/>
    </source>
</evidence>
<feature type="region of interest" description="Disordered" evidence="1">
    <location>
        <begin position="87"/>
        <end position="106"/>
    </location>
</feature>
<dbReference type="InterPro" id="IPR043502">
    <property type="entry name" value="DNA/RNA_pol_sf"/>
</dbReference>
<dbReference type="Gene3D" id="3.30.70.270">
    <property type="match status" value="1"/>
</dbReference>
<dbReference type="InterPro" id="IPR043128">
    <property type="entry name" value="Rev_trsase/Diguanyl_cyclase"/>
</dbReference>
<keyword evidence="4" id="KW-1185">Reference proteome</keyword>
<dbReference type="SUPFAM" id="SSF56672">
    <property type="entry name" value="DNA/RNA polymerases"/>
    <property type="match status" value="1"/>
</dbReference>
<reference evidence="3 4" key="1">
    <citation type="submission" date="2022-01" db="EMBL/GenBank/DDBJ databases">
        <title>A chromosomal length assembly of Cordylochernes scorpioides.</title>
        <authorList>
            <person name="Zeh D."/>
            <person name="Zeh J."/>
        </authorList>
    </citation>
    <scope>NUCLEOTIDE SEQUENCE [LARGE SCALE GENOMIC DNA]</scope>
    <source>
        <strain evidence="3">IN4F17</strain>
        <tissue evidence="3">Whole Body</tissue>
    </source>
</reference>
<evidence type="ECO:0000259" key="2">
    <source>
        <dbReference type="Pfam" id="PF00078"/>
    </source>
</evidence>
<protein>
    <recommendedName>
        <fullName evidence="2">Reverse transcriptase domain-containing protein</fullName>
    </recommendedName>
</protein>
<feature type="domain" description="Reverse transcriptase" evidence="2">
    <location>
        <begin position="218"/>
        <end position="350"/>
    </location>
</feature>
<organism evidence="3 4">
    <name type="scientific">Cordylochernes scorpioides</name>
    <dbReference type="NCBI Taxonomy" id="51811"/>
    <lineage>
        <taxon>Eukaryota</taxon>
        <taxon>Metazoa</taxon>
        <taxon>Ecdysozoa</taxon>
        <taxon>Arthropoda</taxon>
        <taxon>Chelicerata</taxon>
        <taxon>Arachnida</taxon>
        <taxon>Pseudoscorpiones</taxon>
        <taxon>Cheliferoidea</taxon>
        <taxon>Chernetidae</taxon>
        <taxon>Cordylochernes</taxon>
    </lineage>
</organism>
<proteinExistence type="predicted"/>
<evidence type="ECO:0000313" key="4">
    <source>
        <dbReference type="Proteomes" id="UP001235939"/>
    </source>
</evidence>
<name>A0ABY6KPY1_9ARAC</name>
<dbReference type="Pfam" id="PF00078">
    <property type="entry name" value="RVT_1"/>
    <property type="match status" value="1"/>
</dbReference>
<accession>A0ABY6KPY1</accession>
<dbReference type="InterPro" id="IPR053134">
    <property type="entry name" value="RNA-dir_DNA_polymerase"/>
</dbReference>
<dbReference type="EMBL" id="CP092869">
    <property type="protein sequence ID" value="UYV70231.1"/>
    <property type="molecule type" value="Genomic_DNA"/>
</dbReference>
<dbReference type="InterPro" id="IPR000477">
    <property type="entry name" value="RT_dom"/>
</dbReference>
<dbReference type="Gene3D" id="3.10.10.10">
    <property type="entry name" value="HIV Type 1 Reverse Transcriptase, subunit A, domain 1"/>
    <property type="match status" value="1"/>
</dbReference>
<evidence type="ECO:0000256" key="1">
    <source>
        <dbReference type="SAM" id="MobiDB-lite"/>
    </source>
</evidence>
<dbReference type="Proteomes" id="UP001235939">
    <property type="component" value="Chromosome 07"/>
</dbReference>
<dbReference type="CDD" id="cd01647">
    <property type="entry name" value="RT_LTR"/>
    <property type="match status" value="1"/>
</dbReference>
<dbReference type="PANTHER" id="PTHR24559">
    <property type="entry name" value="TRANSPOSON TY3-I GAG-POL POLYPROTEIN"/>
    <property type="match status" value="1"/>
</dbReference>
<dbReference type="PANTHER" id="PTHR24559:SF444">
    <property type="entry name" value="REVERSE TRANSCRIPTASE DOMAIN-CONTAINING PROTEIN"/>
    <property type="match status" value="1"/>
</dbReference>
<sequence length="353" mass="40057">MGRKRANTSSKEDSLEERRNLNLPFEFIPRYVPDVGLSYSTGQFYLTIRHNSKVILPDDDILRVVATQTSKPHDDSLLPGREKRAIGRGTGEREGTNVPGSTFRQRGAKQRAVPPFRITRVSHQPLSGGPNEAMDASPVFTDLCVCVCVCGENNFNIKPLNIQPLRLRLSDKKPVCVRPYRHSLRDRDLLKQQIEQLLKYGLIKPASSPYSAPVTLAPKKGEGRVRLCIDFRLLNKKIISDSFPIPLMEDIVQKVQGARISLSTYCTIPLHPKDREVTCFSTSEGSYVWCRLPFGLKTAPEIFNRKLSAILQKYKLDNVASYFDYILIFSENEESHLKHLGQISEILKKKAYR</sequence>
<gene>
    <name evidence="3" type="ORF">LAZ67_7002247</name>
</gene>